<reference evidence="3" key="1">
    <citation type="submission" date="2018-02" db="EMBL/GenBank/DDBJ databases">
        <authorList>
            <person name="Cohen D.B."/>
            <person name="Kent A.D."/>
        </authorList>
    </citation>
    <scope>NUCLEOTIDE SEQUENCE</scope>
</reference>
<feature type="domain" description="RNase H type-1" evidence="1">
    <location>
        <begin position="573"/>
        <end position="695"/>
    </location>
</feature>
<dbReference type="Pfam" id="PF13456">
    <property type="entry name" value="RVT_3"/>
    <property type="match status" value="1"/>
</dbReference>
<dbReference type="Gene3D" id="3.30.420.10">
    <property type="entry name" value="Ribonuclease H-like superfamily/Ribonuclease H"/>
    <property type="match status" value="1"/>
</dbReference>
<dbReference type="InterPro" id="IPR044730">
    <property type="entry name" value="RNase_H-like_dom_plant"/>
</dbReference>
<dbReference type="InterPro" id="IPR036397">
    <property type="entry name" value="RNaseH_sf"/>
</dbReference>
<name>A0A2N9F2A9_FAGSY</name>
<dbReference type="InterPro" id="IPR012337">
    <property type="entry name" value="RNaseH-like_sf"/>
</dbReference>
<protein>
    <submittedName>
        <fullName evidence="3">Uncharacterized protein</fullName>
    </submittedName>
</protein>
<evidence type="ECO:0000259" key="2">
    <source>
        <dbReference type="Pfam" id="PF13966"/>
    </source>
</evidence>
<proteinExistence type="predicted"/>
<dbReference type="SUPFAM" id="SSF53098">
    <property type="entry name" value="Ribonuclease H-like"/>
    <property type="match status" value="1"/>
</dbReference>
<gene>
    <name evidence="3" type="ORF">FSB_LOCUS8891</name>
</gene>
<dbReference type="AlphaFoldDB" id="A0A2N9F2A9"/>
<dbReference type="PANTHER" id="PTHR33116:SF86">
    <property type="entry name" value="REVERSE TRANSCRIPTASE DOMAIN-CONTAINING PROTEIN"/>
    <property type="match status" value="1"/>
</dbReference>
<dbReference type="PANTHER" id="PTHR33116">
    <property type="entry name" value="REVERSE TRANSCRIPTASE ZINC-BINDING DOMAIN-CONTAINING PROTEIN-RELATED-RELATED"/>
    <property type="match status" value="1"/>
</dbReference>
<evidence type="ECO:0000313" key="3">
    <source>
        <dbReference type="EMBL" id="SPC81009.1"/>
    </source>
</evidence>
<dbReference type="Pfam" id="PF13966">
    <property type="entry name" value="zf-RVT"/>
    <property type="match status" value="1"/>
</dbReference>
<evidence type="ECO:0000259" key="1">
    <source>
        <dbReference type="Pfam" id="PF13456"/>
    </source>
</evidence>
<feature type="domain" description="Reverse transcriptase zinc-binding" evidence="2">
    <location>
        <begin position="396"/>
        <end position="491"/>
    </location>
</feature>
<dbReference type="EMBL" id="OIVN01000487">
    <property type="protein sequence ID" value="SPC81009.1"/>
    <property type="molecule type" value="Genomic_DNA"/>
</dbReference>
<dbReference type="GO" id="GO:0004523">
    <property type="term" value="F:RNA-DNA hybrid ribonuclease activity"/>
    <property type="evidence" value="ECO:0007669"/>
    <property type="project" value="InterPro"/>
</dbReference>
<dbReference type="InterPro" id="IPR002156">
    <property type="entry name" value="RNaseH_domain"/>
</dbReference>
<accession>A0A2N9F2A9</accession>
<dbReference type="InterPro" id="IPR026960">
    <property type="entry name" value="RVT-Znf"/>
</dbReference>
<dbReference type="CDD" id="cd06222">
    <property type="entry name" value="RNase_H_like"/>
    <property type="match status" value="1"/>
</dbReference>
<organism evidence="3">
    <name type="scientific">Fagus sylvatica</name>
    <name type="common">Beechnut</name>
    <dbReference type="NCBI Taxonomy" id="28930"/>
    <lineage>
        <taxon>Eukaryota</taxon>
        <taxon>Viridiplantae</taxon>
        <taxon>Streptophyta</taxon>
        <taxon>Embryophyta</taxon>
        <taxon>Tracheophyta</taxon>
        <taxon>Spermatophyta</taxon>
        <taxon>Magnoliopsida</taxon>
        <taxon>eudicotyledons</taxon>
        <taxon>Gunneridae</taxon>
        <taxon>Pentapetalae</taxon>
        <taxon>rosids</taxon>
        <taxon>fabids</taxon>
        <taxon>Fagales</taxon>
        <taxon>Fagaceae</taxon>
        <taxon>Fagus</taxon>
    </lineage>
</organism>
<sequence>MQHQRTGKTGSMALKLDMSKAYDRVEWKFLKRVMEKMGFHNKWGLRQGDPISPYLFLLCAEGLHSLIQKEKIAATTDDVHRIQGILSLYEKASGQQINRHKTTIFFSKSTPIPTQTVIQNLLGVPAIKQYERYLGLPSFVGRAKYSSFTQIKERVWSKLKGWKEKLISQAGRETLIKSVAQAIPSYAMSCFRLPNRLIKEIEVLIRRFWWGQGENKGKMQWLPWHTLCKPKDRGGIGLRDLGFFNEALLAKQVWRLMNNPSSLLAKVFKSKYFPRCSILEANANGKGSYAWRSILSARDLISKGSVWRVGSGAGVRIWGDRWLPGSQHHCIISPPPTHTSISHVSHLIDPDLRIWKAGLVNELFLPHEATAILGIPLSHRSLTDCLVWGATKNGVYSVRSGYKFLLNESHREDPGSSDPTRMSQLWKSVWSLNVPPKIRHFLWRACHNSLPTKSNLHHRHILDDPSCTNCSYQSESTIHALWQCKMVQPVWQSISWGSKLGASNFMGFIDLLHQCFSILSPSEVQLFSMISWSIWYRRNRLRLQQPADNNFQVPGSVELVKWNPPAQGSYKVNYDGAVFSDFNAAGIGVIVRNHQGEVMGSLSHRIPFPHSVEALEASAARSAIQFAKDLGFTKFVLEGDSKTVVDALLLREPCTTIYGHIIDDIKQIAQSLQSVLFLHTKREGNVMAHLLAKRARQNKPFEAGVESVPPELVSKLCTDFPF</sequence>
<dbReference type="GO" id="GO:0003676">
    <property type="term" value="F:nucleic acid binding"/>
    <property type="evidence" value="ECO:0007669"/>
    <property type="project" value="InterPro"/>
</dbReference>